<dbReference type="Pfam" id="PF17121">
    <property type="entry name" value="zf-C3HC4_5"/>
    <property type="match status" value="1"/>
</dbReference>
<feature type="domain" description="RING-type" evidence="5">
    <location>
        <begin position="6"/>
        <end position="49"/>
    </location>
</feature>
<evidence type="ECO:0000256" key="3">
    <source>
        <dbReference type="ARBA" id="ARBA00022833"/>
    </source>
</evidence>
<gene>
    <name evidence="6" type="ORF">ECU11_0220</name>
</gene>
<evidence type="ECO:0000259" key="5">
    <source>
        <dbReference type="PROSITE" id="PS50089"/>
    </source>
</evidence>
<dbReference type="PANTHER" id="PTHR12683">
    <property type="entry name" value="CDK-ACTIVATING KINASE ASSEMBLY FACTOR MAT1"/>
    <property type="match status" value="1"/>
</dbReference>
<dbReference type="VEuPathDB" id="MicrosporidiaDB:M970_110160"/>
<accession>M1K6C2</accession>
<dbReference type="PANTHER" id="PTHR12683:SF13">
    <property type="entry name" value="CDK-ACTIVATING KINASE ASSEMBLY FACTOR MAT1"/>
    <property type="match status" value="1"/>
</dbReference>
<dbReference type="InterPro" id="IPR017907">
    <property type="entry name" value="Znf_RING_CS"/>
</dbReference>
<dbReference type="Gene3D" id="3.30.40.10">
    <property type="entry name" value="Zinc/RING finger domain, C3HC4 (zinc finger)"/>
    <property type="match status" value="1"/>
</dbReference>
<dbReference type="InterPro" id="IPR015877">
    <property type="entry name" value="MAT1_centre"/>
</dbReference>
<keyword evidence="2 4" id="KW-0863">Zinc-finger</keyword>
<dbReference type="InterPro" id="IPR013083">
    <property type="entry name" value="Znf_RING/FYVE/PHD"/>
</dbReference>
<dbReference type="SMART" id="SM00184">
    <property type="entry name" value="RING"/>
    <property type="match status" value="1"/>
</dbReference>
<evidence type="ECO:0000256" key="2">
    <source>
        <dbReference type="ARBA" id="ARBA00022771"/>
    </source>
</evidence>
<dbReference type="GO" id="GO:0008270">
    <property type="term" value="F:zinc ion binding"/>
    <property type="evidence" value="ECO:0007669"/>
    <property type="project" value="UniProtKB-KW"/>
</dbReference>
<evidence type="ECO:0000256" key="4">
    <source>
        <dbReference type="PROSITE-ProRule" id="PRU00175"/>
    </source>
</evidence>
<sequence length="227" mass="25863">MEERRCPVCKSDIYLNPDIVIYISPCFHRMCESCMFRIFSRGQAPCPECGTILRKINYIKPTFEDITVEKECKVRRILLRAFGREEEEFGGDAAKYNDYLEKFEELVFEVLELKNESLVKEKVKKIQEMGQDSILNPTPKVMPGKTKNVLQGRKRQGYGLASEDGNKTQKIGIISDYFDPEELPRIVVEPTKKIYLPKGFLQPNAPGGLSYNTIVSLAISSIGNPNI</sequence>
<dbReference type="VEuPathDB" id="MicrosporidiaDB:ECU11_0220"/>
<dbReference type="EMBL" id="KC513626">
    <property type="protein sequence ID" value="AGE96608.1"/>
    <property type="molecule type" value="Genomic_DNA"/>
</dbReference>
<dbReference type="GO" id="GO:0006357">
    <property type="term" value="P:regulation of transcription by RNA polymerase II"/>
    <property type="evidence" value="ECO:0007669"/>
    <property type="project" value="TreeGrafter"/>
</dbReference>
<keyword evidence="1" id="KW-0479">Metal-binding</keyword>
<dbReference type="GO" id="GO:0006281">
    <property type="term" value="P:DNA repair"/>
    <property type="evidence" value="ECO:0007669"/>
    <property type="project" value="TreeGrafter"/>
</dbReference>
<organism evidence="6">
    <name type="scientific">Encephalitozoon cuniculi</name>
    <name type="common">Microsporidian parasite</name>
    <dbReference type="NCBI Taxonomy" id="6035"/>
    <lineage>
        <taxon>Eukaryota</taxon>
        <taxon>Fungi</taxon>
        <taxon>Fungi incertae sedis</taxon>
        <taxon>Microsporidia</taxon>
        <taxon>Unikaryonidae</taxon>
        <taxon>Encephalitozoon</taxon>
    </lineage>
</organism>
<dbReference type="VEuPathDB" id="MicrosporidiaDB:AEWQ_110160"/>
<dbReference type="VEuPathDB" id="MicrosporidiaDB:AEWR_110160"/>
<reference evidence="6" key="1">
    <citation type="journal article" date="2013" name="Eukaryot. Cell">
        <title>Extremely Reduced Levels of Heterozygosity in the Vertebrate Pathogen Encephalitozoon cuniculi.</title>
        <authorList>
            <person name="Selman M."/>
            <person name="Sak B."/>
            <person name="Kvac M."/>
            <person name="Farinelli L."/>
            <person name="Weiss L.M."/>
            <person name="Corradi N."/>
        </authorList>
    </citation>
    <scope>NUCLEOTIDE SEQUENCE</scope>
</reference>
<dbReference type="CDD" id="cd16573">
    <property type="entry name" value="RING-HC_TFB3-like"/>
    <property type="match status" value="1"/>
</dbReference>
<protein>
    <submittedName>
        <fullName evidence="6">Transcription factor tfIIh</fullName>
    </submittedName>
</protein>
<dbReference type="AlphaFoldDB" id="M1K6C2"/>
<dbReference type="PROSITE" id="PS00518">
    <property type="entry name" value="ZF_RING_1"/>
    <property type="match status" value="1"/>
</dbReference>
<dbReference type="InterPro" id="IPR001841">
    <property type="entry name" value="Znf_RING"/>
</dbReference>
<dbReference type="GO" id="GO:0005675">
    <property type="term" value="C:transcription factor TFIIH holo complex"/>
    <property type="evidence" value="ECO:0007669"/>
    <property type="project" value="TreeGrafter"/>
</dbReference>
<dbReference type="PROSITE" id="PS50089">
    <property type="entry name" value="ZF_RING_2"/>
    <property type="match status" value="1"/>
</dbReference>
<dbReference type="Pfam" id="PF06391">
    <property type="entry name" value="MAT1"/>
    <property type="match status" value="1"/>
</dbReference>
<keyword evidence="3" id="KW-0862">Zinc</keyword>
<evidence type="ECO:0000313" key="6">
    <source>
        <dbReference type="EMBL" id="AGE96608.1"/>
    </source>
</evidence>
<name>M1K6C2_ENCCN</name>
<proteinExistence type="predicted"/>
<dbReference type="SUPFAM" id="SSF57850">
    <property type="entry name" value="RING/U-box"/>
    <property type="match status" value="1"/>
</dbReference>
<dbReference type="VEuPathDB" id="MicrosporidiaDB:AEWD_110160"/>
<evidence type="ECO:0000256" key="1">
    <source>
        <dbReference type="ARBA" id="ARBA00022723"/>
    </source>
</evidence>